<evidence type="ECO:0000256" key="1">
    <source>
        <dbReference type="PROSITE-ProRule" id="PRU00339"/>
    </source>
</evidence>
<accession>A0A1B9A0I4</accession>
<evidence type="ECO:0000313" key="4">
    <source>
        <dbReference type="Proteomes" id="UP000092651"/>
    </source>
</evidence>
<dbReference type="Proteomes" id="UP000092651">
    <property type="component" value="Unassembled WGS sequence"/>
</dbReference>
<proteinExistence type="predicted"/>
<protein>
    <recommendedName>
        <fullName evidence="5">Tetratricopeptide repeat protein</fullName>
    </recommendedName>
</protein>
<dbReference type="Pfam" id="PF13181">
    <property type="entry name" value="TPR_8"/>
    <property type="match status" value="2"/>
</dbReference>
<dbReference type="EMBL" id="MAYH01000001">
    <property type="protein sequence ID" value="OCA77368.1"/>
    <property type="molecule type" value="Genomic_DNA"/>
</dbReference>
<dbReference type="RefSeq" id="WP_065393119.1">
    <property type="nucleotide sequence ID" value="NZ_MAYH01000001.1"/>
</dbReference>
<dbReference type="PROSITE" id="PS50005">
    <property type="entry name" value="TPR"/>
    <property type="match status" value="1"/>
</dbReference>
<evidence type="ECO:0000256" key="2">
    <source>
        <dbReference type="SAM" id="Phobius"/>
    </source>
</evidence>
<organism evidence="3 4">
    <name type="scientific">Chryseobacterium artocarpi</name>
    <dbReference type="NCBI Taxonomy" id="1414727"/>
    <lineage>
        <taxon>Bacteria</taxon>
        <taxon>Pseudomonadati</taxon>
        <taxon>Bacteroidota</taxon>
        <taxon>Flavobacteriia</taxon>
        <taxon>Flavobacteriales</taxon>
        <taxon>Weeksellaceae</taxon>
        <taxon>Chryseobacterium group</taxon>
        <taxon>Chryseobacterium</taxon>
    </lineage>
</organism>
<feature type="transmembrane region" description="Helical" evidence="2">
    <location>
        <begin position="278"/>
        <end position="298"/>
    </location>
</feature>
<keyword evidence="2" id="KW-0472">Membrane</keyword>
<feature type="repeat" description="TPR" evidence="1">
    <location>
        <begin position="106"/>
        <end position="139"/>
    </location>
</feature>
<dbReference type="AlphaFoldDB" id="A0A1B9A0I4"/>
<dbReference type="OrthoDB" id="1159555at2"/>
<keyword evidence="2" id="KW-1133">Transmembrane helix</keyword>
<keyword evidence="2" id="KW-0812">Transmembrane</keyword>
<keyword evidence="1" id="KW-0802">TPR repeat</keyword>
<name>A0A1B9A0I4_9FLAO</name>
<dbReference type="InterPro" id="IPR011990">
    <property type="entry name" value="TPR-like_helical_dom_sf"/>
</dbReference>
<reference evidence="3 4" key="1">
    <citation type="submission" date="2016-07" db="EMBL/GenBank/DDBJ databases">
        <authorList>
            <person name="Jeong J.-J."/>
            <person name="Kim D.W."/>
            <person name="Sang M.K."/>
            <person name="Choi I.-G."/>
            <person name="Kim K.D."/>
        </authorList>
    </citation>
    <scope>NUCLEOTIDE SEQUENCE [LARGE SCALE GENOMIC DNA]</scope>
    <source>
        <strain evidence="3 4">UTM-3</strain>
    </source>
</reference>
<evidence type="ECO:0008006" key="5">
    <source>
        <dbReference type="Google" id="ProtNLM"/>
    </source>
</evidence>
<keyword evidence="4" id="KW-1185">Reference proteome</keyword>
<sequence>MMNKLVFMFTLLSILQVRFICGVKDGPPPSSKDLAYEDITSEVPYERQFLDKEKLEIYQHRQRYEYHRTKDLDFLSNRGYILIVLGKYNEAIKQLKEIESIQPGRYSTYSNMGTAFEMAGNNTEAIQWIEKALKADPKGRLSSEWIHINILKTHIKGDRYISSMNLIGQDFGNEESPKSSLTPNELKTLKMQLYDQVKERMALVKPKDKIIAQLLFDLGNVTFLEGKKKDAMEEYQMAKKYGFYDPILNKRLHLYPSDLLKVDEKDAIHAADTKEFRGIVIGVSLAALLLSGLIIFIFRKKVALMLK</sequence>
<dbReference type="SUPFAM" id="SSF48452">
    <property type="entry name" value="TPR-like"/>
    <property type="match status" value="1"/>
</dbReference>
<comment type="caution">
    <text evidence="3">The sequence shown here is derived from an EMBL/GenBank/DDBJ whole genome shotgun (WGS) entry which is preliminary data.</text>
</comment>
<dbReference type="InterPro" id="IPR019734">
    <property type="entry name" value="TPR_rpt"/>
</dbReference>
<dbReference type="SMART" id="SM00028">
    <property type="entry name" value="TPR"/>
    <property type="match status" value="3"/>
</dbReference>
<evidence type="ECO:0000313" key="3">
    <source>
        <dbReference type="EMBL" id="OCA77368.1"/>
    </source>
</evidence>
<gene>
    <name evidence="3" type="ORF">BBI01_02600</name>
</gene>
<dbReference type="Gene3D" id="1.25.40.10">
    <property type="entry name" value="Tetratricopeptide repeat domain"/>
    <property type="match status" value="1"/>
</dbReference>